<dbReference type="Proteomes" id="UP001185092">
    <property type="component" value="Unassembled WGS sequence"/>
</dbReference>
<proteinExistence type="predicted"/>
<keyword evidence="2" id="KW-1185">Reference proteome</keyword>
<reference evidence="1" key="1">
    <citation type="submission" date="2023-07" db="EMBL/GenBank/DDBJ databases">
        <title>Genomic Encyclopedia of Type Strains, Phase IV (KMG-IV): sequencing the most valuable type-strain genomes for metagenomic binning, comparative biology and taxonomic classification.</title>
        <authorList>
            <person name="Goeker M."/>
        </authorList>
    </citation>
    <scope>NUCLEOTIDE SEQUENCE</scope>
    <source>
        <strain evidence="1">DSM 26174</strain>
    </source>
</reference>
<dbReference type="EMBL" id="JAVDQD010000010">
    <property type="protein sequence ID" value="MDR6241668.1"/>
    <property type="molecule type" value="Genomic_DNA"/>
</dbReference>
<dbReference type="AlphaFoldDB" id="A0AAE3XRY5"/>
<evidence type="ECO:0000313" key="1">
    <source>
        <dbReference type="EMBL" id="MDR6241668.1"/>
    </source>
</evidence>
<comment type="caution">
    <text evidence="1">The sequence shown here is derived from an EMBL/GenBank/DDBJ whole genome shotgun (WGS) entry which is preliminary data.</text>
</comment>
<organism evidence="1 2">
    <name type="scientific">Aureibacter tunicatorum</name>
    <dbReference type="NCBI Taxonomy" id="866807"/>
    <lineage>
        <taxon>Bacteria</taxon>
        <taxon>Pseudomonadati</taxon>
        <taxon>Bacteroidota</taxon>
        <taxon>Cytophagia</taxon>
        <taxon>Cytophagales</taxon>
        <taxon>Persicobacteraceae</taxon>
        <taxon>Aureibacter</taxon>
    </lineage>
</organism>
<dbReference type="RefSeq" id="WP_309942636.1">
    <property type="nucleotide sequence ID" value="NZ_AP025308.1"/>
</dbReference>
<protein>
    <submittedName>
        <fullName evidence="1">Uncharacterized protein</fullName>
    </submittedName>
</protein>
<sequence length="908" mass="106210">MINNEDSISIPKDISYDESMDFNLLMKRAIEICQRLSGDNWTDYNFHDPGVTILEQLMLALTDLGYRSDFSVDQLLAGEKNKTREEVLRENAIYDPLDILTTAPVTDNDYRKFFIDRFYEIGNIWVERSANSEAIAGIINFKVQFEPSIFEDNYPTILTRMRDTYLNNRNVCEDLGDFSVLKKYPVFLSCKVDLLRGSNPEMVIGRIFYEIDQFLNPSIEFHTVEDFSEKDQYDGPKPVTGFIKDEDLKPKMSYFNTYRFKEIIARENDIVICEDFEVIINDFEVARDLVDIPEDCFPCFDIEKSLKRVQVMINGITHYLDFEEVNHVYQLLKAKKSKRFSYKKYQKGDIDGFDLSQISKYTSIQRSFPGIYQIGEFGVKANANPEEHARARQLKAYLFLFEVILSGHLSQLANIKNIFSAKPQKPFSYFTQLPFDIPELASILSVESAQLEHILQELANPKKEYYQRRNAVLDHLLSRFGEELSEYIPNKLYLSQDKLITMKEYWLQNILEFTRDRAKGSNYLEDVWDSENVCVFKKKVAMLLSMDFKNRLIHKFSFEVHKEEEDKQEELTDEAQEVEKEIIDAKPSGVVEDKGVEILCNQKDFLKKVFHYGETKESFRIVKSQDPDGHDKYLVYFNFGNESQIIYEGYSKTECSRIVDKVVETIVSQNSYCDNFHVLEHLLFRPKSGDIYHINILDHQSQKLIESVKADSFEEQKEKVMRMLSLMIDAFNFRVEKVVVEDDIEKYTLFVFDDIIGENLAVVSRQYNTKEEAQDDVMNLTQYLREIQQNEHIFNSRIEYKAEYSPLKSVSDSFFSNSMSIVYPDWTSRFQNKEFVDTFKNVVSKVAPAYLKIHFVSLNYSQMLEFEQAYKAWSKLLAEESDYFELDDASYQVADLLMKSSTPDTGKS</sequence>
<accession>A0AAE3XRY5</accession>
<name>A0AAE3XRY5_9BACT</name>
<evidence type="ECO:0000313" key="2">
    <source>
        <dbReference type="Proteomes" id="UP001185092"/>
    </source>
</evidence>
<gene>
    <name evidence="1" type="ORF">HNQ88_004755</name>
</gene>